<gene>
    <name evidence="1" type="ORF">C5C04_01565</name>
    <name evidence="2" type="ORF">C5C40_11795</name>
</gene>
<evidence type="ECO:0000313" key="4">
    <source>
        <dbReference type="Proteomes" id="UP000239698"/>
    </source>
</evidence>
<comment type="caution">
    <text evidence="1">The sequence shown here is derived from an EMBL/GenBank/DDBJ whole genome shotgun (WGS) entry which is preliminary data.</text>
</comment>
<organism evidence="1 3">
    <name type="scientific">Rathayibacter rathayi</name>
    <name type="common">Corynebacterium rathayi</name>
    <dbReference type="NCBI Taxonomy" id="33887"/>
    <lineage>
        <taxon>Bacteria</taxon>
        <taxon>Bacillati</taxon>
        <taxon>Actinomycetota</taxon>
        <taxon>Actinomycetes</taxon>
        <taxon>Micrococcales</taxon>
        <taxon>Microbacteriaceae</taxon>
        <taxon>Rathayibacter</taxon>
    </lineage>
</organism>
<evidence type="ECO:0000313" key="3">
    <source>
        <dbReference type="Proteomes" id="UP000237881"/>
    </source>
</evidence>
<protein>
    <recommendedName>
        <fullName evidence="5">Type II toxin-antitoxin system MqsR family toxin</fullName>
    </recommendedName>
</protein>
<dbReference type="GeneID" id="49819560"/>
<dbReference type="AlphaFoldDB" id="A0ABD6WBR9"/>
<dbReference type="Proteomes" id="UP000239698">
    <property type="component" value="Unassembled WGS sequence"/>
</dbReference>
<dbReference type="RefSeq" id="WP_097166529.1">
    <property type="nucleotide sequence ID" value="NZ_CP028129.1"/>
</dbReference>
<dbReference type="Proteomes" id="UP000237881">
    <property type="component" value="Unassembled WGS sequence"/>
</dbReference>
<dbReference type="KEGG" id="rry:C1O28_03735"/>
<evidence type="ECO:0000313" key="2">
    <source>
        <dbReference type="EMBL" id="PPH75187.1"/>
    </source>
</evidence>
<dbReference type="EMBL" id="PSVT01000027">
    <property type="protein sequence ID" value="PPH75187.1"/>
    <property type="molecule type" value="Genomic_DNA"/>
</dbReference>
<dbReference type="EMBL" id="PSUL01000002">
    <property type="protein sequence ID" value="PPF15932.1"/>
    <property type="molecule type" value="Genomic_DNA"/>
</dbReference>
<proteinExistence type="predicted"/>
<evidence type="ECO:0008006" key="5">
    <source>
        <dbReference type="Google" id="ProtNLM"/>
    </source>
</evidence>
<evidence type="ECO:0000313" key="1">
    <source>
        <dbReference type="EMBL" id="PPF15932.1"/>
    </source>
</evidence>
<keyword evidence="4" id="KW-1185">Reference proteome</keyword>
<sequence length="99" mass="11284">MSAFALRFTQEAARTISTLEGDKHLEKKLRKVRRALGLLQTDPRYPSLNSHKYYSMSGTNGEDIWDSYIENNTASAWRIFWHYGPGGNMITVVAITPHP</sequence>
<reference evidence="3 4" key="1">
    <citation type="submission" date="2018-02" db="EMBL/GenBank/DDBJ databases">
        <title>Bacteriophage NCPPB3778 and a type I-E CRISPR drive the evolution of the US Biological Select Agent, Rathayibacter toxicus.</title>
        <authorList>
            <person name="Davis E.W.II."/>
            <person name="Tabima J.F."/>
            <person name="Weisberg A.J."/>
            <person name="Lopes L.D."/>
            <person name="Wiseman M.S."/>
            <person name="Wiseman M.S."/>
            <person name="Pupko T."/>
            <person name="Belcher M.S."/>
            <person name="Sechler A.J."/>
            <person name="Tancos M.A."/>
            <person name="Schroeder B.K."/>
            <person name="Murray T.D."/>
            <person name="Luster D.G."/>
            <person name="Schneider W.L."/>
            <person name="Rogers E."/>
            <person name="Andreote F.D."/>
            <person name="Grunwald N.J."/>
            <person name="Putnam M.L."/>
            <person name="Chang J.H."/>
        </authorList>
    </citation>
    <scope>NUCLEOTIDE SEQUENCE [LARGE SCALE GENOMIC DNA]</scope>
    <source>
        <strain evidence="2 4">AY1D6</strain>
        <strain evidence="1 3">AY1I9</strain>
    </source>
</reference>
<name>A0ABD6WBR9_RATRA</name>
<accession>A0ABD6WBR9</accession>